<proteinExistence type="predicted"/>
<name>W0ECW3_9FIRM</name>
<sequence>MQVKVRNIKGMHFEGEGQSKIRTQIDSSVTNGGSGIGSSPMEMVLMAIAGCSGMDVVSILEKMRIHYQRFEITVQGDRAAEHPRVFTDIEVEYQFWGEGLEEEHVQQNLKRAIDLSVEKYCSVANMIDKVANLTYKLEINPK</sequence>
<evidence type="ECO:0000313" key="1">
    <source>
        <dbReference type="EMBL" id="AHF06916.1"/>
    </source>
</evidence>
<dbReference type="InterPro" id="IPR015946">
    <property type="entry name" value="KH_dom-like_a/b"/>
</dbReference>
<dbReference type="KEGG" id="dmt:DESME_07425"/>
<dbReference type="PANTHER" id="PTHR34352:SF1">
    <property type="entry name" value="PROTEIN YHFA"/>
    <property type="match status" value="1"/>
</dbReference>
<reference evidence="1 2" key="1">
    <citation type="submission" date="2013-12" db="EMBL/GenBank/DDBJ databases">
        <authorList>
            <consortium name="DOE Joint Genome Institute"/>
            <person name="Smidt H."/>
            <person name="Huntemann M."/>
            <person name="Han J."/>
            <person name="Chen A."/>
            <person name="Kyrpides N."/>
            <person name="Mavromatis K."/>
            <person name="Markowitz V."/>
            <person name="Palaniappan K."/>
            <person name="Ivanova N."/>
            <person name="Schaumberg A."/>
            <person name="Pati A."/>
            <person name="Liolios K."/>
            <person name="Nordberg H.P."/>
            <person name="Cantor M.N."/>
            <person name="Hua S.X."/>
            <person name="Woyke T."/>
        </authorList>
    </citation>
    <scope>NUCLEOTIDE SEQUENCE [LARGE SCALE GENOMIC DNA]</scope>
    <source>
        <strain evidence="2">DSM 15288</strain>
    </source>
</reference>
<dbReference type="PANTHER" id="PTHR34352">
    <property type="entry name" value="PROTEIN YHFA"/>
    <property type="match status" value="1"/>
</dbReference>
<dbReference type="STRING" id="871968.DESME_07425"/>
<dbReference type="OrthoDB" id="9804010at2"/>
<dbReference type="Gene3D" id="3.30.300.20">
    <property type="match status" value="1"/>
</dbReference>
<dbReference type="EMBL" id="CP007032">
    <property type="protein sequence ID" value="AHF06916.1"/>
    <property type="molecule type" value="Genomic_DNA"/>
</dbReference>
<dbReference type="InterPro" id="IPR003718">
    <property type="entry name" value="OsmC/Ohr_fam"/>
</dbReference>
<dbReference type="HOGENOM" id="CLU_114057_1_0_9"/>
<accession>W0ECW3</accession>
<dbReference type="RefSeq" id="WP_006715398.1">
    <property type="nucleotide sequence ID" value="NZ_CP007032.1"/>
</dbReference>
<organism evidence="1 2">
    <name type="scientific">Desulfitobacterium metallireducens DSM 15288</name>
    <dbReference type="NCBI Taxonomy" id="871968"/>
    <lineage>
        <taxon>Bacteria</taxon>
        <taxon>Bacillati</taxon>
        <taxon>Bacillota</taxon>
        <taxon>Clostridia</taxon>
        <taxon>Eubacteriales</taxon>
        <taxon>Desulfitobacteriaceae</taxon>
        <taxon>Desulfitobacterium</taxon>
    </lineage>
</organism>
<dbReference type="Proteomes" id="UP000010847">
    <property type="component" value="Chromosome"/>
</dbReference>
<dbReference type="Pfam" id="PF02566">
    <property type="entry name" value="OsmC"/>
    <property type="match status" value="1"/>
</dbReference>
<evidence type="ECO:0000313" key="2">
    <source>
        <dbReference type="Proteomes" id="UP000010847"/>
    </source>
</evidence>
<dbReference type="InterPro" id="IPR036102">
    <property type="entry name" value="OsmC/Ohrsf"/>
</dbReference>
<protein>
    <submittedName>
        <fullName evidence="1">OsmC family protein</fullName>
    </submittedName>
</protein>
<dbReference type="SUPFAM" id="SSF82784">
    <property type="entry name" value="OsmC-like"/>
    <property type="match status" value="1"/>
</dbReference>
<dbReference type="eggNOG" id="COG1765">
    <property type="taxonomic scope" value="Bacteria"/>
</dbReference>
<dbReference type="AlphaFoldDB" id="W0ECW3"/>
<keyword evidence="2" id="KW-1185">Reference proteome</keyword>
<gene>
    <name evidence="1" type="ORF">DESME_07425</name>
</gene>